<name>A0ABU5S9Y3_9BACT</name>
<feature type="signal peptide" evidence="1">
    <location>
        <begin position="1"/>
        <end position="20"/>
    </location>
</feature>
<evidence type="ECO:0000313" key="2">
    <source>
        <dbReference type="EMBL" id="MEA5405278.1"/>
    </source>
</evidence>
<dbReference type="EMBL" id="JAYGIL010000033">
    <property type="protein sequence ID" value="MEA5405278.1"/>
    <property type="molecule type" value="Genomic_DNA"/>
</dbReference>
<dbReference type="RefSeq" id="WP_323698692.1">
    <property type="nucleotide sequence ID" value="NZ_JAYGIL010000033.1"/>
</dbReference>
<reference evidence="2 3" key="1">
    <citation type="submission" date="2023-12" db="EMBL/GenBank/DDBJ databases">
        <title>Novel species of the genus Arcicella isolated from rivers.</title>
        <authorList>
            <person name="Lu H."/>
        </authorList>
    </citation>
    <scope>NUCLEOTIDE SEQUENCE [LARGE SCALE GENOMIC DNA]</scope>
    <source>
        <strain evidence="2 3">DC2W</strain>
    </source>
</reference>
<evidence type="ECO:0000313" key="3">
    <source>
        <dbReference type="Proteomes" id="UP001303899"/>
    </source>
</evidence>
<evidence type="ECO:0000256" key="1">
    <source>
        <dbReference type="SAM" id="SignalP"/>
    </source>
</evidence>
<gene>
    <name evidence="2" type="ORF">VB776_20240</name>
</gene>
<sequence length="121" mass="13495">MKSKVFWAGLLLVASYGSFAQEVPSGDPGYSTSNYKHPNKAAAAAKKNSRKGFPISENVAINRNYKQVGTQNTEKGLSIIRNQPKEEYLTWQNPKMPFTKKAVKDTELANDTIRKNDTTID</sequence>
<feature type="chain" id="PRO_5046786838" evidence="1">
    <location>
        <begin position="21"/>
        <end position="121"/>
    </location>
</feature>
<keyword evidence="3" id="KW-1185">Reference proteome</keyword>
<proteinExistence type="predicted"/>
<protein>
    <submittedName>
        <fullName evidence="2">Uncharacterized protein</fullName>
    </submittedName>
</protein>
<comment type="caution">
    <text evidence="2">The sequence shown here is derived from an EMBL/GenBank/DDBJ whole genome shotgun (WGS) entry which is preliminary data.</text>
</comment>
<organism evidence="2 3">
    <name type="scientific">Arcicella gelida</name>
    <dbReference type="NCBI Taxonomy" id="2984195"/>
    <lineage>
        <taxon>Bacteria</taxon>
        <taxon>Pseudomonadati</taxon>
        <taxon>Bacteroidota</taxon>
        <taxon>Cytophagia</taxon>
        <taxon>Cytophagales</taxon>
        <taxon>Flectobacillaceae</taxon>
        <taxon>Arcicella</taxon>
    </lineage>
</organism>
<accession>A0ABU5S9Y3</accession>
<dbReference type="Proteomes" id="UP001303899">
    <property type="component" value="Unassembled WGS sequence"/>
</dbReference>
<keyword evidence="1" id="KW-0732">Signal</keyword>